<proteinExistence type="predicted"/>
<reference evidence="1 2" key="1">
    <citation type="journal article" date="2017" name="Sci. Rep.">
        <title>Molecular and microscopic characterization of a novel Eastern grey kangaroopox virus genome directly from a clinical sample.</title>
        <authorList>
            <person name="Sarker S."/>
            <person name="Roberts H.K."/>
            <person name="Tidd N."/>
            <person name="Ault S."/>
            <person name="Ladmore G."/>
            <person name="Peters A."/>
            <person name="Forwood J.K."/>
            <person name="Helbig K."/>
            <person name="Raidal S.R."/>
        </authorList>
    </citation>
    <scope>NUCLEOTIDE SEQUENCE [LARGE SCALE GENOMIC DNA]</scope>
    <source>
        <strain evidence="1 2">NSW</strain>
    </source>
</reference>
<dbReference type="Proteomes" id="UP000318014">
    <property type="component" value="Genome"/>
</dbReference>
<evidence type="ECO:0000313" key="2">
    <source>
        <dbReference type="Proteomes" id="UP000318014"/>
    </source>
</evidence>
<accession>A0A2H4QTC1</accession>
<protein>
    <submittedName>
        <fullName evidence="1">Uncharacterized protein</fullName>
    </submittedName>
</protein>
<sequence length="170" mass="18507">MAKCRSSNLDTDASRDTQATSLESISASVTTIVDLFYVLEDHGLEIKSPPDAQSELEVDSEFEVESGFGFGSGSGSGSGFGFGSGSGFGSLSVPSNRVIPETELVTYGIMRRDNTPISSRRRRRLETARDICSWGPERALNSSQTLRVKHEMFSTMARIPYKYSISTSNT</sequence>
<name>A0A2H4QTC1_9POXV</name>
<organism evidence="1 2">
    <name type="scientific">Eastern grey kangaroopox virus</name>
    <dbReference type="NCBI Taxonomy" id="2042482"/>
    <lineage>
        <taxon>Viruses</taxon>
        <taxon>Varidnaviria</taxon>
        <taxon>Bamfordvirae</taxon>
        <taxon>Nucleocytoviricota</taxon>
        <taxon>Pokkesviricetes</taxon>
        <taxon>Chitovirales</taxon>
        <taxon>Poxviridae</taxon>
        <taxon>Chordopoxvirinae</taxon>
        <taxon>Macropopoxvirus</taxon>
        <taxon>Macropopoxvirus mgiganteuspox</taxon>
        <taxon>Eastern kangaroopox virus</taxon>
    </lineage>
</organism>
<gene>
    <name evidence="1" type="ORF">EKPV-NSW-ORF017</name>
</gene>
<evidence type="ECO:0000313" key="1">
    <source>
        <dbReference type="EMBL" id="ATX75012.1"/>
    </source>
</evidence>
<dbReference type="EMBL" id="MF661791">
    <property type="protein sequence ID" value="ATX75012.1"/>
    <property type="molecule type" value="Genomic_DNA"/>
</dbReference>